<accession>A0ABT2LL97</accession>
<protein>
    <submittedName>
        <fullName evidence="3">Septum formation initiator family protein</fullName>
    </submittedName>
</protein>
<gene>
    <name evidence="3" type="ORF">N5A92_10010</name>
</gene>
<organism evidence="3 4">
    <name type="scientific">Chelativorans salis</name>
    <dbReference type="NCBI Taxonomy" id="2978478"/>
    <lineage>
        <taxon>Bacteria</taxon>
        <taxon>Pseudomonadati</taxon>
        <taxon>Pseudomonadota</taxon>
        <taxon>Alphaproteobacteria</taxon>
        <taxon>Hyphomicrobiales</taxon>
        <taxon>Phyllobacteriaceae</taxon>
        <taxon>Chelativorans</taxon>
    </lineage>
</organism>
<feature type="coiled-coil region" evidence="1">
    <location>
        <begin position="41"/>
        <end position="75"/>
    </location>
</feature>
<comment type="caution">
    <text evidence="3">The sequence shown here is derived from an EMBL/GenBank/DDBJ whole genome shotgun (WGS) entry which is preliminary data.</text>
</comment>
<dbReference type="Proteomes" id="UP001320831">
    <property type="component" value="Unassembled WGS sequence"/>
</dbReference>
<keyword evidence="2" id="KW-0812">Transmembrane</keyword>
<name>A0ABT2LL97_9HYPH</name>
<evidence type="ECO:0000256" key="1">
    <source>
        <dbReference type="SAM" id="Coils"/>
    </source>
</evidence>
<sequence>MWTRHHKRRNTGRLIIPAITVLVLTYFGFHAYHGDYGLNGKERLEGRITELEANLDALHRERRELEERVSLLNDGSLEKDMLDEQARRALNLVRENEIVIFRPAGGMN</sequence>
<proteinExistence type="predicted"/>
<keyword evidence="2" id="KW-0472">Membrane</keyword>
<evidence type="ECO:0000313" key="4">
    <source>
        <dbReference type="Proteomes" id="UP001320831"/>
    </source>
</evidence>
<reference evidence="3 4" key="1">
    <citation type="submission" date="2022-09" db="EMBL/GenBank/DDBJ databases">
        <title>Chelativorans salina sp. nov., a novel slightly halophilic bacterium isolated from a saline lake sediment enrichment.</title>
        <authorList>
            <person name="Gao L."/>
            <person name="Fang B.-Z."/>
            <person name="Li W.-J."/>
        </authorList>
    </citation>
    <scope>NUCLEOTIDE SEQUENCE [LARGE SCALE GENOMIC DNA]</scope>
    <source>
        <strain evidence="3 4">EGI FJ00035</strain>
    </source>
</reference>
<dbReference type="EMBL" id="JAOCZP010000002">
    <property type="protein sequence ID" value="MCT7375366.1"/>
    <property type="molecule type" value="Genomic_DNA"/>
</dbReference>
<keyword evidence="1" id="KW-0175">Coiled coil</keyword>
<dbReference type="InterPro" id="IPR007060">
    <property type="entry name" value="FtsL/DivIC"/>
</dbReference>
<evidence type="ECO:0000313" key="3">
    <source>
        <dbReference type="EMBL" id="MCT7375366.1"/>
    </source>
</evidence>
<keyword evidence="4" id="KW-1185">Reference proteome</keyword>
<dbReference type="Pfam" id="PF04977">
    <property type="entry name" value="DivIC"/>
    <property type="match status" value="1"/>
</dbReference>
<keyword evidence="2" id="KW-1133">Transmembrane helix</keyword>
<dbReference type="RefSeq" id="WP_260902246.1">
    <property type="nucleotide sequence ID" value="NZ_JAOCZP010000002.1"/>
</dbReference>
<feature type="transmembrane region" description="Helical" evidence="2">
    <location>
        <begin position="12"/>
        <end position="32"/>
    </location>
</feature>
<evidence type="ECO:0000256" key="2">
    <source>
        <dbReference type="SAM" id="Phobius"/>
    </source>
</evidence>